<evidence type="ECO:0000313" key="5">
    <source>
        <dbReference type="Proteomes" id="UP001417504"/>
    </source>
</evidence>
<dbReference type="PANTHER" id="PTHR46662:SF104">
    <property type="entry name" value="GPI-ANCHORED ADHESIN-LIKE PROTEIN PGA55-RELATED"/>
    <property type="match status" value="1"/>
</dbReference>
<dbReference type="EMBL" id="JBBNAE010000009">
    <property type="protein sequence ID" value="KAK9096160.1"/>
    <property type="molecule type" value="Genomic_DNA"/>
</dbReference>
<dbReference type="SMART" id="SM00369">
    <property type="entry name" value="LRR_TYP"/>
    <property type="match status" value="7"/>
</dbReference>
<dbReference type="PANTHER" id="PTHR46662">
    <property type="entry name" value="DI-GLUCOSE BINDING PROTEIN WITH LEUCINE-RICH REPEAT DOMAIN-CONTAINING PROTEIN"/>
    <property type="match status" value="1"/>
</dbReference>
<dbReference type="AlphaFoldDB" id="A0AAP0EME2"/>
<dbReference type="Pfam" id="PF00560">
    <property type="entry name" value="LRR_1"/>
    <property type="match status" value="1"/>
</dbReference>
<evidence type="ECO:0000256" key="2">
    <source>
        <dbReference type="ARBA" id="ARBA00022737"/>
    </source>
</evidence>
<gene>
    <name evidence="4" type="ORF">Sjap_021657</name>
</gene>
<dbReference type="InterPro" id="IPR001611">
    <property type="entry name" value="Leu-rich_rpt"/>
</dbReference>
<dbReference type="SUPFAM" id="SSF52058">
    <property type="entry name" value="L domain-like"/>
    <property type="match status" value="1"/>
</dbReference>
<dbReference type="PRINTS" id="PR00019">
    <property type="entry name" value="LEURICHRPT"/>
</dbReference>
<keyword evidence="5" id="KW-1185">Reference proteome</keyword>
<evidence type="ECO:0000256" key="1">
    <source>
        <dbReference type="ARBA" id="ARBA00022614"/>
    </source>
</evidence>
<sequence>MKILNEIEKEFQEIKKKKENHFIKVIYYQLKCGLQQDKKNHIGAVAGASEFLSLVQEASVVDGDLLTWDFIKNFLFSYSVRVTTDCCTSWDGVTCDDFGFVIGLDVSESFYNGSIDSNSSLFNLHHLKALNLARNSFLNISFPTLIAKLCSLTYLNLSGSLIPGHIPSEISQLNNLTSLDLSYSFDYEVVPLEFSKLTNLISLRLSGLTLESPIALRTLIYNFSSLEELYLDADPTTDNKRGGIAQDWFEAVASIRTSLRVLSLPKMGLSGPMGYSILHFSFLSQLYLSGNNITHFPPEMFQLPNLEILDLSGNDHLTLSSLDFPPNKQYALQQLIVRGINFPGRSLPHSIGNLNLLTKLDASNCDLTGPISSSLSKLSQLSQLEVLDLGYNAFVGTLSSFAWSNLSNLRMLDLSGNQLTGTISSSLSKLSQLSQLEELDLGYNAFVGTLSSFAWSNLSNLRKLDLFGNQLTGTISSSLSKLSQLSQLEKLDLAMLFWYSLIICMVKPLQFAQARFVQQQARRENSIVVI</sequence>
<evidence type="ECO:0000313" key="4">
    <source>
        <dbReference type="EMBL" id="KAK9096160.1"/>
    </source>
</evidence>
<dbReference type="InterPro" id="IPR003591">
    <property type="entry name" value="Leu-rich_rpt_typical-subtyp"/>
</dbReference>
<dbReference type="SMART" id="SM00365">
    <property type="entry name" value="LRR_SD22"/>
    <property type="match status" value="3"/>
</dbReference>
<dbReference type="Gene3D" id="3.80.10.10">
    <property type="entry name" value="Ribonuclease Inhibitor"/>
    <property type="match status" value="3"/>
</dbReference>
<accession>A0AAP0EME2</accession>
<dbReference type="InterPro" id="IPR055414">
    <property type="entry name" value="LRR_R13L4/SHOC2-like"/>
</dbReference>
<keyword evidence="1" id="KW-0433">Leucine-rich repeat</keyword>
<proteinExistence type="predicted"/>
<organism evidence="4 5">
    <name type="scientific">Stephania japonica</name>
    <dbReference type="NCBI Taxonomy" id="461633"/>
    <lineage>
        <taxon>Eukaryota</taxon>
        <taxon>Viridiplantae</taxon>
        <taxon>Streptophyta</taxon>
        <taxon>Embryophyta</taxon>
        <taxon>Tracheophyta</taxon>
        <taxon>Spermatophyta</taxon>
        <taxon>Magnoliopsida</taxon>
        <taxon>Ranunculales</taxon>
        <taxon>Menispermaceae</taxon>
        <taxon>Menispermoideae</taxon>
        <taxon>Cissampelideae</taxon>
        <taxon>Stephania</taxon>
    </lineage>
</organism>
<protein>
    <recommendedName>
        <fullName evidence="3">Disease resistance R13L4/SHOC-2-like LRR domain-containing protein</fullName>
    </recommendedName>
</protein>
<feature type="domain" description="Disease resistance R13L4/SHOC-2-like LRR" evidence="3">
    <location>
        <begin position="258"/>
        <end position="495"/>
    </location>
</feature>
<comment type="caution">
    <text evidence="4">The sequence shown here is derived from an EMBL/GenBank/DDBJ whole genome shotgun (WGS) entry which is preliminary data.</text>
</comment>
<evidence type="ECO:0000259" key="3">
    <source>
        <dbReference type="Pfam" id="PF23598"/>
    </source>
</evidence>
<dbReference type="Pfam" id="PF23598">
    <property type="entry name" value="LRR_14"/>
    <property type="match status" value="1"/>
</dbReference>
<keyword evidence="2" id="KW-0677">Repeat</keyword>
<dbReference type="InterPro" id="IPR032675">
    <property type="entry name" value="LRR_dom_sf"/>
</dbReference>
<dbReference type="Proteomes" id="UP001417504">
    <property type="component" value="Unassembled WGS sequence"/>
</dbReference>
<dbReference type="PROSITE" id="PS51450">
    <property type="entry name" value="LRR"/>
    <property type="match status" value="3"/>
</dbReference>
<name>A0AAP0EME2_9MAGN</name>
<reference evidence="4 5" key="1">
    <citation type="submission" date="2024-01" db="EMBL/GenBank/DDBJ databases">
        <title>Genome assemblies of Stephania.</title>
        <authorList>
            <person name="Yang L."/>
        </authorList>
    </citation>
    <scope>NUCLEOTIDE SEQUENCE [LARGE SCALE GENOMIC DNA]</scope>
    <source>
        <strain evidence="4">QJT</strain>
        <tissue evidence="4">Leaf</tissue>
    </source>
</reference>
<dbReference type="SUPFAM" id="SSF52047">
    <property type="entry name" value="RNI-like"/>
    <property type="match status" value="1"/>
</dbReference>